<evidence type="ECO:0000259" key="2">
    <source>
        <dbReference type="Pfam" id="PF24845"/>
    </source>
</evidence>
<protein>
    <recommendedName>
        <fullName evidence="2">DUF7721 domain-containing protein</fullName>
    </recommendedName>
</protein>
<evidence type="ECO:0000313" key="3">
    <source>
        <dbReference type="EMBL" id="CEJ57706.1"/>
    </source>
</evidence>
<dbReference type="AlphaFoldDB" id="A0A0F7TPC5"/>
<reference evidence="4" key="1">
    <citation type="journal article" date="2015" name="Genome Announc.">
        <title>Draft genome sequence of the fungus Penicillium brasilianum MG11.</title>
        <authorList>
            <person name="Horn F."/>
            <person name="Linde J."/>
            <person name="Mattern D.J."/>
            <person name="Walther G."/>
            <person name="Guthke R."/>
            <person name="Brakhage A.A."/>
            <person name="Valiante V."/>
        </authorList>
    </citation>
    <scope>NUCLEOTIDE SEQUENCE [LARGE SCALE GENOMIC DNA]</scope>
    <source>
        <strain evidence="4">MG11</strain>
    </source>
</reference>
<evidence type="ECO:0000256" key="1">
    <source>
        <dbReference type="SAM" id="MobiDB-lite"/>
    </source>
</evidence>
<dbReference type="PANTHER" id="PTHR39477">
    <property type="entry name" value="CHROMOSOME 8, WHOLE GENOME SHOTGUN SEQUENCE"/>
    <property type="match status" value="1"/>
</dbReference>
<gene>
    <name evidence="3" type="ORF">PMG11_06390</name>
</gene>
<feature type="region of interest" description="Disordered" evidence="1">
    <location>
        <begin position="1"/>
        <end position="98"/>
    </location>
</feature>
<dbReference type="InterPro" id="IPR056138">
    <property type="entry name" value="DUF7721"/>
</dbReference>
<feature type="compositionally biased region" description="Low complexity" evidence="1">
    <location>
        <begin position="84"/>
        <end position="98"/>
    </location>
</feature>
<feature type="domain" description="DUF7721" evidence="2">
    <location>
        <begin position="82"/>
        <end position="169"/>
    </location>
</feature>
<evidence type="ECO:0000313" key="4">
    <source>
        <dbReference type="Proteomes" id="UP000042958"/>
    </source>
</evidence>
<dbReference type="OrthoDB" id="2290255at2759"/>
<feature type="compositionally biased region" description="Basic and acidic residues" evidence="1">
    <location>
        <begin position="56"/>
        <end position="73"/>
    </location>
</feature>
<dbReference type="PANTHER" id="PTHR39477:SF1">
    <property type="entry name" value="BETA-FLANKING PROTEIN"/>
    <property type="match status" value="1"/>
</dbReference>
<dbReference type="Proteomes" id="UP000042958">
    <property type="component" value="Unassembled WGS sequence"/>
</dbReference>
<organism evidence="3 4">
    <name type="scientific">Penicillium brasilianum</name>
    <dbReference type="NCBI Taxonomy" id="104259"/>
    <lineage>
        <taxon>Eukaryota</taxon>
        <taxon>Fungi</taxon>
        <taxon>Dikarya</taxon>
        <taxon>Ascomycota</taxon>
        <taxon>Pezizomycotina</taxon>
        <taxon>Eurotiomycetes</taxon>
        <taxon>Eurotiomycetidae</taxon>
        <taxon>Eurotiales</taxon>
        <taxon>Aspergillaceae</taxon>
        <taxon>Penicillium</taxon>
    </lineage>
</organism>
<keyword evidence="4" id="KW-1185">Reference proteome</keyword>
<sequence>MASRDYYNDNNSYNEDGRRDEGRNQGYGGGSYGRDEGRNQGYNNEGRNEGYGGDSYGRDDRRHGEMNDTRYEGNHQYSGGDDFSSAAQHAQSHNSNEDSSLFSSALSFLNERKSQFQDPSRIDVDEQQAVQAHNAMYNGGGNEEGRSHDSSTVGAGAAMQALKMFTSGGASDGGMDKNKLIGLAMAQAGNLWEQKQGAGASMSGDKQSAVNSAAEMALKMYMKSQGGGIGGTGGASGLMSLASKFLS</sequence>
<name>A0A0F7TPC5_PENBI</name>
<proteinExistence type="predicted"/>
<dbReference type="Pfam" id="PF24845">
    <property type="entry name" value="DUF7721"/>
    <property type="match status" value="1"/>
</dbReference>
<accession>A0A0F7TPC5</accession>
<dbReference type="EMBL" id="CDHK01000005">
    <property type="protein sequence ID" value="CEJ57706.1"/>
    <property type="molecule type" value="Genomic_DNA"/>
</dbReference>